<feature type="compositionally biased region" description="Acidic residues" evidence="1">
    <location>
        <begin position="115"/>
        <end position="124"/>
    </location>
</feature>
<protein>
    <submittedName>
        <fullName evidence="2">Uncharacterized protein</fullName>
    </submittedName>
</protein>
<proteinExistence type="predicted"/>
<sequence>MLRAAVLSVGLAGTTPASSLLLLRGSSFAAPRLVAAPPRVVAARGVSSAKGGRGGKGMAEFRNPHNLPVKTCVVCDRPFTWRKKWERCWDEVTTCSKSCNAARKREKRAENGADDRDDDEDDDDAHSGRDDGGGASDAEEESGGPDGARDARREQRKAAKKAAKAEKRAKRGGGDGIDAEGDGRKACDGCGARVDLLIRCQTDATRAWSMRCGKCWKAASGGVPDGDADHPHYRYGGLWKNRRAVRRVSTAVPDLDLDAVKSLRVK</sequence>
<dbReference type="PANTHER" id="PTHR37463:SF1">
    <property type="entry name" value="DUF2256 DOMAIN-CONTAINING PROTEIN"/>
    <property type="match status" value="1"/>
</dbReference>
<gene>
    <name evidence="2" type="ORF">MICPUN_60161</name>
</gene>
<organism evidence="2 3">
    <name type="scientific">Micromonas commoda (strain RCC299 / NOUM17 / CCMP2709)</name>
    <name type="common">Picoplanktonic green alga</name>
    <dbReference type="NCBI Taxonomy" id="296587"/>
    <lineage>
        <taxon>Eukaryota</taxon>
        <taxon>Viridiplantae</taxon>
        <taxon>Chlorophyta</taxon>
        <taxon>Mamiellophyceae</taxon>
        <taxon>Mamiellales</taxon>
        <taxon>Mamiellaceae</taxon>
        <taxon>Micromonas</taxon>
    </lineage>
</organism>
<dbReference type="InParanoid" id="C1EAQ8"/>
<dbReference type="KEGG" id="mis:MICPUN_60161"/>
<dbReference type="GeneID" id="8244937"/>
<dbReference type="Pfam" id="PF10013">
    <property type="entry name" value="DUF2256"/>
    <property type="match status" value="1"/>
</dbReference>
<dbReference type="EMBL" id="CP001328">
    <property type="protein sequence ID" value="ACO65245.1"/>
    <property type="molecule type" value="Genomic_DNA"/>
</dbReference>
<dbReference type="eggNOG" id="ENOG502S2AQ">
    <property type="taxonomic scope" value="Eukaryota"/>
</dbReference>
<accession>C1EAQ8</accession>
<dbReference type="OrthoDB" id="537467at2759"/>
<dbReference type="RefSeq" id="XP_002503987.1">
    <property type="nucleotide sequence ID" value="XM_002503941.1"/>
</dbReference>
<dbReference type="AlphaFoldDB" id="C1EAQ8"/>
<dbReference type="PANTHER" id="PTHR37463">
    <property type="entry name" value="GSL3115 PROTEIN"/>
    <property type="match status" value="1"/>
</dbReference>
<dbReference type="InterPro" id="IPR017136">
    <property type="entry name" value="UCP037205"/>
</dbReference>
<name>C1EAQ8_MICCC</name>
<evidence type="ECO:0000313" key="2">
    <source>
        <dbReference type="EMBL" id="ACO65245.1"/>
    </source>
</evidence>
<reference evidence="2 3" key="1">
    <citation type="journal article" date="2009" name="Science">
        <title>Green evolution and dynamic adaptations revealed by genomes of the marine picoeukaryotes Micromonas.</title>
        <authorList>
            <person name="Worden A.Z."/>
            <person name="Lee J.H."/>
            <person name="Mock T."/>
            <person name="Rouze P."/>
            <person name="Simmons M.P."/>
            <person name="Aerts A.L."/>
            <person name="Allen A.E."/>
            <person name="Cuvelier M.L."/>
            <person name="Derelle E."/>
            <person name="Everett M.V."/>
            <person name="Foulon E."/>
            <person name="Grimwood J."/>
            <person name="Gundlach H."/>
            <person name="Henrissat B."/>
            <person name="Napoli C."/>
            <person name="McDonald S.M."/>
            <person name="Parker M.S."/>
            <person name="Rombauts S."/>
            <person name="Salamov A."/>
            <person name="Von Dassow P."/>
            <person name="Badger J.H."/>
            <person name="Coutinho P.M."/>
            <person name="Demir E."/>
            <person name="Dubchak I."/>
            <person name="Gentemann C."/>
            <person name="Eikrem W."/>
            <person name="Gready J.E."/>
            <person name="John U."/>
            <person name="Lanier W."/>
            <person name="Lindquist E.A."/>
            <person name="Lucas S."/>
            <person name="Mayer K.F."/>
            <person name="Moreau H."/>
            <person name="Not F."/>
            <person name="Otillar R."/>
            <person name="Panaud O."/>
            <person name="Pangilinan J."/>
            <person name="Paulsen I."/>
            <person name="Piegu B."/>
            <person name="Poliakov A."/>
            <person name="Robbens S."/>
            <person name="Schmutz J."/>
            <person name="Toulza E."/>
            <person name="Wyss T."/>
            <person name="Zelensky A."/>
            <person name="Zhou K."/>
            <person name="Armbrust E.V."/>
            <person name="Bhattacharya D."/>
            <person name="Goodenough U.W."/>
            <person name="Van de Peer Y."/>
            <person name="Grigoriev I.V."/>
        </authorList>
    </citation>
    <scope>NUCLEOTIDE SEQUENCE [LARGE SCALE GENOMIC DNA]</scope>
    <source>
        <strain evidence="3">RCC299 / NOUM17</strain>
    </source>
</reference>
<keyword evidence="3" id="KW-1185">Reference proteome</keyword>
<dbReference type="Proteomes" id="UP000002009">
    <property type="component" value="Chromosome 7"/>
</dbReference>
<evidence type="ECO:0000313" key="3">
    <source>
        <dbReference type="Proteomes" id="UP000002009"/>
    </source>
</evidence>
<feature type="region of interest" description="Disordered" evidence="1">
    <location>
        <begin position="100"/>
        <end position="178"/>
    </location>
</feature>
<feature type="compositionally biased region" description="Basic residues" evidence="1">
    <location>
        <begin position="158"/>
        <end position="171"/>
    </location>
</feature>
<evidence type="ECO:0000256" key="1">
    <source>
        <dbReference type="SAM" id="MobiDB-lite"/>
    </source>
</evidence>
<feature type="compositionally biased region" description="Basic and acidic residues" evidence="1">
    <location>
        <begin position="147"/>
        <end position="157"/>
    </location>
</feature>